<keyword evidence="2" id="KW-1185">Reference proteome</keyword>
<reference evidence="2" key="1">
    <citation type="journal article" date="2019" name="Int. J. Syst. Evol. Microbiol.">
        <title>The Global Catalogue of Microorganisms (GCM) 10K type strain sequencing project: providing services to taxonomists for standard genome sequencing and annotation.</title>
        <authorList>
            <consortium name="The Broad Institute Genomics Platform"/>
            <consortium name="The Broad Institute Genome Sequencing Center for Infectious Disease"/>
            <person name="Wu L."/>
            <person name="Ma J."/>
        </authorList>
    </citation>
    <scope>NUCLEOTIDE SEQUENCE [LARGE SCALE GENOMIC DNA]</scope>
    <source>
        <strain evidence="2">JCM 17069</strain>
    </source>
</reference>
<name>A0ABP7VEB2_9FLAO</name>
<dbReference type="InterPro" id="IPR019619">
    <property type="entry name" value="DUF2490"/>
</dbReference>
<dbReference type="Pfam" id="PF10677">
    <property type="entry name" value="DUF2490"/>
    <property type="match status" value="1"/>
</dbReference>
<gene>
    <name evidence="1" type="ORF">GCM10022389_07730</name>
</gene>
<dbReference type="RefSeq" id="WP_344815478.1">
    <property type="nucleotide sequence ID" value="NZ_BAABCT010000002.1"/>
</dbReference>
<sequence length="234" mass="27955">MKKISFLLFLFTSISYSQNEIGSWNIVNFNIKLNSKWNTFFEAQLRSLSFYDQFHYYEYKGGATYLIKKNFSVTTGIGSYNTYSEGGNFELPAKNLETRTWLQINMKNPLEFVTFEHRYRAEQRFTSNGYRNRFRYRLGALVPINNKTIMPKTFYLTAWNEIFFTDNEPFFERNRFFMGCGYEFSKELTVQTGYIYQFDYRINDETGKNFLNLAILYTLDLNKKNKDFTPITTD</sequence>
<evidence type="ECO:0008006" key="3">
    <source>
        <dbReference type="Google" id="ProtNLM"/>
    </source>
</evidence>
<proteinExistence type="predicted"/>
<dbReference type="EMBL" id="BAABCT010000002">
    <property type="protein sequence ID" value="GAA4065452.1"/>
    <property type="molecule type" value="Genomic_DNA"/>
</dbReference>
<protein>
    <recommendedName>
        <fullName evidence="3">DUF2490 domain-containing protein</fullName>
    </recommendedName>
</protein>
<evidence type="ECO:0000313" key="2">
    <source>
        <dbReference type="Proteomes" id="UP001500367"/>
    </source>
</evidence>
<accession>A0ABP7VEB2</accession>
<dbReference type="Proteomes" id="UP001500367">
    <property type="component" value="Unassembled WGS sequence"/>
</dbReference>
<comment type="caution">
    <text evidence="1">The sequence shown here is derived from an EMBL/GenBank/DDBJ whole genome shotgun (WGS) entry which is preliminary data.</text>
</comment>
<evidence type="ECO:0000313" key="1">
    <source>
        <dbReference type="EMBL" id="GAA4065452.1"/>
    </source>
</evidence>
<organism evidence="1 2">
    <name type="scientific">Flavobacterium cheonanense</name>
    <dbReference type="NCBI Taxonomy" id="706183"/>
    <lineage>
        <taxon>Bacteria</taxon>
        <taxon>Pseudomonadati</taxon>
        <taxon>Bacteroidota</taxon>
        <taxon>Flavobacteriia</taxon>
        <taxon>Flavobacteriales</taxon>
        <taxon>Flavobacteriaceae</taxon>
        <taxon>Flavobacterium</taxon>
    </lineage>
</organism>